<dbReference type="Gene3D" id="1.10.260.40">
    <property type="entry name" value="lambda repressor-like DNA-binding domains"/>
    <property type="match status" value="1"/>
</dbReference>
<organism evidence="2 4">
    <name type="scientific">Serratia nevei</name>
    <dbReference type="NCBI Taxonomy" id="2703794"/>
    <lineage>
        <taxon>Bacteria</taxon>
        <taxon>Pseudomonadati</taxon>
        <taxon>Pseudomonadota</taxon>
        <taxon>Gammaproteobacteria</taxon>
        <taxon>Enterobacterales</taxon>
        <taxon>Yersiniaceae</taxon>
        <taxon>Serratia</taxon>
    </lineage>
</organism>
<gene>
    <name evidence="2" type="ORF">P9854_22065</name>
    <name evidence="3" type="ORF">P9921_27115</name>
</gene>
<dbReference type="SUPFAM" id="SSF47413">
    <property type="entry name" value="lambda repressor-like DNA-binding domains"/>
    <property type="match status" value="1"/>
</dbReference>
<dbReference type="RefSeq" id="WP_201621482.1">
    <property type="nucleotide sequence ID" value="NZ_JARTLO010000036.1"/>
</dbReference>
<evidence type="ECO:0000313" key="4">
    <source>
        <dbReference type="Proteomes" id="UP001173597"/>
    </source>
</evidence>
<dbReference type="Proteomes" id="UP001174748">
    <property type="component" value="Unassembled WGS sequence"/>
</dbReference>
<dbReference type="EMBL" id="JARTOI010000100">
    <property type="protein sequence ID" value="MDK5174100.1"/>
    <property type="molecule type" value="Genomic_DNA"/>
</dbReference>
<feature type="compositionally biased region" description="Polar residues" evidence="1">
    <location>
        <begin position="65"/>
        <end position="81"/>
    </location>
</feature>
<accession>A0AAW6X5M7</accession>
<protein>
    <submittedName>
        <fullName evidence="2">YdaS family helix-turn-helix protein</fullName>
    </submittedName>
</protein>
<dbReference type="InterPro" id="IPR010982">
    <property type="entry name" value="Lambda_DNA-bd_dom_sf"/>
</dbReference>
<sequence>MTVLDEVIKNFRSASGLAKALEVTPMTVSQWRHRDKGKVPERHLMKIYELTGITPHELRPDIHPNPTSGLPLNINNSIAED</sequence>
<evidence type="ECO:0000256" key="1">
    <source>
        <dbReference type="SAM" id="MobiDB-lite"/>
    </source>
</evidence>
<comment type="caution">
    <text evidence="2">The sequence shown here is derived from an EMBL/GenBank/DDBJ whole genome shotgun (WGS) entry which is preliminary data.</text>
</comment>
<evidence type="ECO:0000313" key="5">
    <source>
        <dbReference type="Proteomes" id="UP001174748"/>
    </source>
</evidence>
<dbReference type="Pfam" id="PF15943">
    <property type="entry name" value="YdaS_toxin"/>
    <property type="match status" value="1"/>
</dbReference>
<proteinExistence type="predicted"/>
<dbReference type="InterPro" id="IPR031856">
    <property type="entry name" value="YdaS_toxin-like"/>
</dbReference>
<dbReference type="Proteomes" id="UP001173597">
    <property type="component" value="Unassembled WGS sequence"/>
</dbReference>
<dbReference type="GO" id="GO:0003677">
    <property type="term" value="F:DNA binding"/>
    <property type="evidence" value="ECO:0007669"/>
    <property type="project" value="InterPro"/>
</dbReference>
<keyword evidence="5" id="KW-1185">Reference proteome</keyword>
<dbReference type="EMBL" id="JARTLO010000036">
    <property type="protein sequence ID" value="MDK4768465.1"/>
    <property type="molecule type" value="Genomic_DNA"/>
</dbReference>
<reference evidence="2" key="1">
    <citation type="submission" date="2023-01" db="EMBL/GenBank/DDBJ databases">
        <title>Genomic dissection of endemic carbapenem resistance: metallo-beta-lactamase gene dissemination through clonal, plasmid and integron transfer pathways.</title>
        <authorList>
            <person name="Macesic N."/>
        </authorList>
    </citation>
    <scope>NUCLEOTIDE SEQUENCE</scope>
    <source>
        <strain evidence="3">CPO382</strain>
        <strain evidence="2">CPO573</strain>
    </source>
</reference>
<evidence type="ECO:0000313" key="3">
    <source>
        <dbReference type="EMBL" id="MDK5174100.1"/>
    </source>
</evidence>
<evidence type="ECO:0000313" key="2">
    <source>
        <dbReference type="EMBL" id="MDK4768465.1"/>
    </source>
</evidence>
<dbReference type="AlphaFoldDB" id="A0AAW6X5M7"/>
<feature type="region of interest" description="Disordered" evidence="1">
    <location>
        <begin position="57"/>
        <end position="81"/>
    </location>
</feature>
<name>A0AAW6X5M7_9GAMM</name>